<protein>
    <submittedName>
        <fullName evidence="1">Uncharacterized protein</fullName>
    </submittedName>
</protein>
<dbReference type="AlphaFoldDB" id="A0A2M8KEJ0"/>
<evidence type="ECO:0000313" key="1">
    <source>
        <dbReference type="EMBL" id="PJE58341.1"/>
    </source>
</evidence>
<proteinExistence type="predicted"/>
<dbReference type="EMBL" id="PFDW01000027">
    <property type="protein sequence ID" value="PJE58341.1"/>
    <property type="molecule type" value="Genomic_DNA"/>
</dbReference>
<accession>A0A2M8KEJ0</accession>
<gene>
    <name evidence="1" type="ORF">COU81_01255</name>
</gene>
<sequence>MKITAYWYSSDGVIVNETKKLWAEEDALKDALKFAKEKLGLPSGYMKGFRTIIHMDFSHILLYKIVKKLDKQSPEMPVFVRLEKDDITYSPDTLSEVKEKIGALMPDLCERMTLLFAMFIIGADIDDVAMKEIAGILIDAPSMFVQSLSVY</sequence>
<dbReference type="Proteomes" id="UP000231450">
    <property type="component" value="Unassembled WGS sequence"/>
</dbReference>
<organism evidence="1 2">
    <name type="scientific">Candidatus Portnoybacteria bacterium CG10_big_fil_rev_8_21_14_0_10_36_7</name>
    <dbReference type="NCBI Taxonomy" id="1974812"/>
    <lineage>
        <taxon>Bacteria</taxon>
        <taxon>Candidatus Portnoyibacteriota</taxon>
    </lineage>
</organism>
<evidence type="ECO:0000313" key="2">
    <source>
        <dbReference type="Proteomes" id="UP000231450"/>
    </source>
</evidence>
<reference evidence="2" key="1">
    <citation type="submission" date="2017-09" db="EMBL/GenBank/DDBJ databases">
        <title>Depth-based differentiation of microbial function through sediment-hosted aquifers and enrichment of novel symbionts in the deep terrestrial subsurface.</title>
        <authorList>
            <person name="Probst A.J."/>
            <person name="Ladd B."/>
            <person name="Jarett J.K."/>
            <person name="Geller-Mcgrath D.E."/>
            <person name="Sieber C.M.K."/>
            <person name="Emerson J.B."/>
            <person name="Anantharaman K."/>
            <person name="Thomas B.C."/>
            <person name="Malmstrom R."/>
            <person name="Stieglmeier M."/>
            <person name="Klingl A."/>
            <person name="Woyke T."/>
            <person name="Ryan C.M."/>
            <person name="Banfield J.F."/>
        </authorList>
    </citation>
    <scope>NUCLEOTIDE SEQUENCE [LARGE SCALE GENOMIC DNA]</scope>
</reference>
<name>A0A2M8KEJ0_9BACT</name>
<comment type="caution">
    <text evidence="1">The sequence shown here is derived from an EMBL/GenBank/DDBJ whole genome shotgun (WGS) entry which is preliminary data.</text>
</comment>